<dbReference type="Pfam" id="PF16684">
    <property type="entry name" value="ResT-TelK_cat"/>
    <property type="match status" value="1"/>
</dbReference>
<dbReference type="Proteomes" id="UP000423756">
    <property type="component" value="Unassembled WGS sequence"/>
</dbReference>
<sequence length="698" mass="80582">MGNSEIVISSKGYIDNNVIEKRRGKTDVDEIIINLLDEVGEIEASDKTQSAKTMAITRAAKKVITALYGKRKQKGPNAVSLDSAAKALTKVRNAITATGAKHHSFDKSINSLRKKYPHCAYMVNEIDGYLVKETRERWNKLREKIRQVTRFEKELKAVSPDLKNYASVINHIAENFPSWEREILALKTLKTGERAAALEKLHSILEETREFYPALDQLKIDHEVMRHLRKDAFSTDNKSAESHASLIEKKEGTIQVDYPRMMQVLELLLGKSASHRWEALATAVALATGRRAIEVLAQGEFEKIDKHRLKFIGQAKKREGITGDEMEIYCLVDADIVIEALKRLRSFSNIAKLENLTAERHYKKNELINNRTAGPLNTFVRDLLEQFPITPERRMSEWVFKDTRALYAKTVFELFFKEDKRWAKKDENMFFQELLGHHDSKAQKHYMQFKIQNAGAKWEPMEVNSEKRRLDAMKAMRDNEWISARSTRLSLHDAVIQMIEDDPWRTFKPVDLRKDDKGGTRNYAMVKQYLEVVSDALKVDWSLDAILEGKAKQVEERAKPKPTKEETKPTKEAEAEVHEEPTETKEVKSEDKPKFSPPKRLDNGYWLVDMNYRGMDFDFTVSADNPMLAMHAAWAEYEFCSSLPKKPMVNTIKKDGWWIAQIKHRGTVVLEHMGPGKKTEYVNALLVDYNKRFAKYWQ</sequence>
<reference evidence="4 5" key="1">
    <citation type="submission" date="2019-09" db="EMBL/GenBank/DDBJ databases">
        <title>Draft genome sequences of 48 bacterial type strains from the CCUG.</title>
        <authorList>
            <person name="Tunovic T."/>
            <person name="Pineiro-Iglesias B."/>
            <person name="Unosson C."/>
            <person name="Inganas E."/>
            <person name="Ohlen M."/>
            <person name="Cardew S."/>
            <person name="Jensie-Markopoulos S."/>
            <person name="Salva-Serra F."/>
            <person name="Jaen-Luchoro D."/>
            <person name="Karlsson R."/>
            <person name="Svensson-Stadler L."/>
            <person name="Chun J."/>
            <person name="Moore E."/>
        </authorList>
    </citation>
    <scope>NUCLEOTIDE SEQUENCE [LARGE SCALE GENOMIC DNA]</scope>
    <source>
        <strain evidence="4 5">CCUG 48643</strain>
    </source>
</reference>
<accession>A0A7V7TF57</accession>
<gene>
    <name evidence="4" type="ORF">F7Q91_19075</name>
</gene>
<dbReference type="Gene3D" id="1.20.1440.270">
    <property type="match status" value="1"/>
</dbReference>
<dbReference type="InterPro" id="IPR032047">
    <property type="entry name" value="ResT/TelK_cat"/>
</dbReference>
<dbReference type="Gene3D" id="1.10.287.3180">
    <property type="match status" value="1"/>
</dbReference>
<dbReference type="Pfam" id="PF20849">
    <property type="entry name" value="TelK_muzzle"/>
    <property type="match status" value="1"/>
</dbReference>
<evidence type="ECO:0000313" key="4">
    <source>
        <dbReference type="EMBL" id="KAB0476565.1"/>
    </source>
</evidence>
<evidence type="ECO:0000313" key="5">
    <source>
        <dbReference type="Proteomes" id="UP000423756"/>
    </source>
</evidence>
<evidence type="ECO:0000256" key="1">
    <source>
        <dbReference type="SAM" id="MobiDB-lite"/>
    </source>
</evidence>
<evidence type="ECO:0000259" key="3">
    <source>
        <dbReference type="Pfam" id="PF20849"/>
    </source>
</evidence>
<feature type="domain" description="Protelomerase TelK-like muzzle" evidence="3">
    <location>
        <begin position="102"/>
        <end position="220"/>
    </location>
</feature>
<dbReference type="InterPro" id="IPR038280">
    <property type="entry name" value="ResT/TelK_cat_sf"/>
</dbReference>
<comment type="caution">
    <text evidence="4">The sequence shown here is derived from an EMBL/GenBank/DDBJ whole genome shotgun (WGS) entry which is preliminary data.</text>
</comment>
<dbReference type="Gene3D" id="1.10.443.30">
    <property type="entry name" value="Telomere resolvase"/>
    <property type="match status" value="1"/>
</dbReference>
<feature type="domain" description="Telomere resolvase ResT/TelK catalytic" evidence="2">
    <location>
        <begin position="261"/>
        <end position="449"/>
    </location>
</feature>
<evidence type="ECO:0000259" key="2">
    <source>
        <dbReference type="Pfam" id="PF16684"/>
    </source>
</evidence>
<proteinExistence type="predicted"/>
<feature type="region of interest" description="Disordered" evidence="1">
    <location>
        <begin position="553"/>
        <end position="596"/>
    </location>
</feature>
<dbReference type="InterPro" id="IPR049460">
    <property type="entry name" value="TelK_muzzle"/>
</dbReference>
<organism evidence="4 5">
    <name type="scientific">Vibrio chagasii</name>
    <dbReference type="NCBI Taxonomy" id="170679"/>
    <lineage>
        <taxon>Bacteria</taxon>
        <taxon>Pseudomonadati</taxon>
        <taxon>Pseudomonadota</taxon>
        <taxon>Gammaproteobacteria</taxon>
        <taxon>Vibrionales</taxon>
        <taxon>Vibrionaceae</taxon>
        <taxon>Vibrio</taxon>
    </lineage>
</organism>
<dbReference type="EMBL" id="VZPX01000047">
    <property type="protein sequence ID" value="KAB0476565.1"/>
    <property type="molecule type" value="Genomic_DNA"/>
</dbReference>
<protein>
    <submittedName>
        <fullName evidence="4">Uncharacterized protein</fullName>
    </submittedName>
</protein>
<dbReference type="AlphaFoldDB" id="A0A7V7TF57"/>
<dbReference type="Gene3D" id="1.10.10.2040">
    <property type="match status" value="1"/>
</dbReference>
<name>A0A7V7TF57_9VIBR</name>